<evidence type="ECO:0000313" key="5">
    <source>
        <dbReference type="Proteomes" id="UP000243136"/>
    </source>
</evidence>
<dbReference type="Proteomes" id="UP000243136">
    <property type="component" value="Chromosome"/>
</dbReference>
<organism evidence="1 5">
    <name type="scientific">Capnocytophaga canimorsus</name>
    <dbReference type="NCBI Taxonomy" id="28188"/>
    <lineage>
        <taxon>Bacteria</taxon>
        <taxon>Pseudomonadati</taxon>
        <taxon>Bacteroidota</taxon>
        <taxon>Flavobacteriia</taxon>
        <taxon>Flavobacteriales</taxon>
        <taxon>Flavobacteriaceae</taxon>
        <taxon>Capnocytophaga</taxon>
    </lineage>
</organism>
<dbReference type="OMA" id="AMIAHSN"/>
<evidence type="ECO:0000313" key="3">
    <source>
        <dbReference type="EMBL" id="CEN52422.1"/>
    </source>
</evidence>
<dbReference type="InterPro" id="IPR021857">
    <property type="entry name" value="DUF3467"/>
</dbReference>
<evidence type="ECO:0000313" key="1">
    <source>
        <dbReference type="EMBL" id="ATA91395.1"/>
    </source>
</evidence>
<dbReference type="EMBL" id="CDOK01000163">
    <property type="protein sequence ID" value="CEN52422.1"/>
    <property type="molecule type" value="Genomic_DNA"/>
</dbReference>
<evidence type="ECO:0000313" key="4">
    <source>
        <dbReference type="Proteomes" id="UP000039370"/>
    </source>
</evidence>
<dbReference type="RefSeq" id="WP_013997784.1">
    <property type="nucleotide sequence ID" value="NZ_BOQI01000001.1"/>
</dbReference>
<dbReference type="Proteomes" id="UP000039370">
    <property type="component" value="Unassembled WGS sequence"/>
</dbReference>
<accession>A0A0B7IN87</accession>
<name>A0A0B7IN87_9FLAO</name>
<protein>
    <submittedName>
        <fullName evidence="1">DUF3467 domain-containing protein</fullName>
    </submittedName>
</protein>
<dbReference type="GeneID" id="69580189"/>
<evidence type="ECO:0000313" key="6">
    <source>
        <dbReference type="Proteomes" id="UP000243753"/>
    </source>
</evidence>
<dbReference type="AlphaFoldDB" id="A0A0B7IN87"/>
<sequence>MEDLTQKEGQLSIELDEKTADGVYSNLAVINHSPSEFVVDFINVMPGVPKARVRSRVILTPQHAKRLLGALAENIQRFEKAHGTIVEQEQQSAIPLFGLQGEA</sequence>
<dbReference type="Pfam" id="PF11950">
    <property type="entry name" value="DUF3467"/>
    <property type="match status" value="1"/>
</dbReference>
<reference evidence="3 4" key="1">
    <citation type="submission" date="2015-01" db="EMBL/GenBank/DDBJ databases">
        <authorList>
            <person name="MANFREDI Pablo"/>
        </authorList>
    </citation>
    <scope>NUCLEOTIDE SEQUENCE [LARGE SCALE GENOMIC DNA]</scope>
    <source>
        <strain evidence="3 4">Cc11</strain>
    </source>
</reference>
<evidence type="ECO:0000313" key="2">
    <source>
        <dbReference type="EMBL" id="ATA93554.1"/>
    </source>
</evidence>
<dbReference type="Proteomes" id="UP000243753">
    <property type="component" value="Chromosome"/>
</dbReference>
<reference evidence="5 6" key="3">
    <citation type="submission" date="2017-06" db="EMBL/GenBank/DDBJ databases">
        <title>Capnocytophaga spp. assemblies.</title>
        <authorList>
            <person name="Gulvik C.A."/>
        </authorList>
    </citation>
    <scope>NUCLEOTIDE SEQUENCE [LARGE SCALE GENOMIC DNA]</scope>
    <source>
        <strain evidence="6">H3936</strain>
        <strain evidence="5">H5594</strain>
    </source>
</reference>
<dbReference type="EMBL" id="CP022389">
    <property type="protein sequence ID" value="ATA93554.1"/>
    <property type="molecule type" value="Genomic_DNA"/>
</dbReference>
<reference evidence="1" key="2">
    <citation type="journal article" date="2017" name="Genome Announc.">
        <title>Twelve Complete Reference Genomes of Clinical Isolates in the Capnocytophaga Genus.</title>
        <authorList>
            <person name="Villarma A."/>
            <person name="Gulvik C.A."/>
            <person name="Rowe L.A."/>
            <person name="Sheth M."/>
            <person name="Juieng P."/>
            <person name="Nicholson A.C."/>
            <person name="Loparev V.N."/>
            <person name="McQuiston J.R."/>
        </authorList>
    </citation>
    <scope>NUCLEOTIDE SEQUENCE</scope>
    <source>
        <strain evidence="2">H3936</strain>
        <strain evidence="1">H5594</strain>
    </source>
</reference>
<proteinExistence type="predicted"/>
<gene>
    <name evidence="3" type="ORF">CCAN11_2450022</name>
    <name evidence="2" type="ORF">CGC54_03985</name>
    <name evidence="1" type="ORF">CGC56_03960</name>
</gene>
<dbReference type="EMBL" id="CP022388">
    <property type="protein sequence ID" value="ATA91395.1"/>
    <property type="molecule type" value="Genomic_DNA"/>
</dbReference>